<proteinExistence type="inferred from homology"/>
<keyword evidence="5" id="KW-1185">Reference proteome</keyword>
<protein>
    <recommendedName>
        <fullName evidence="3">Sulfotransferase domain-containing protein</fullName>
    </recommendedName>
</protein>
<reference evidence="4 5" key="1">
    <citation type="journal article" date="2014" name="Genome Biol. Evol.">
        <title>The secreted proteins of Achlya hypogyna and Thraustotheca clavata identify the ancestral oomycete secretome and reveal gene acquisitions by horizontal gene transfer.</title>
        <authorList>
            <person name="Misner I."/>
            <person name="Blouin N."/>
            <person name="Leonard G."/>
            <person name="Richards T.A."/>
            <person name="Lane C.E."/>
        </authorList>
    </citation>
    <scope>NUCLEOTIDE SEQUENCE [LARGE SCALE GENOMIC DNA]</scope>
    <source>
        <strain evidence="4 5">ATCC 34112</strain>
    </source>
</reference>
<dbReference type="PANTHER" id="PTHR11783">
    <property type="entry name" value="SULFOTRANSFERASE SULT"/>
    <property type="match status" value="1"/>
</dbReference>
<evidence type="ECO:0000256" key="1">
    <source>
        <dbReference type="ARBA" id="ARBA00005771"/>
    </source>
</evidence>
<evidence type="ECO:0000259" key="3">
    <source>
        <dbReference type="Pfam" id="PF00685"/>
    </source>
</evidence>
<dbReference type="Gene3D" id="3.40.50.300">
    <property type="entry name" value="P-loop containing nucleotide triphosphate hydrolases"/>
    <property type="match status" value="1"/>
</dbReference>
<evidence type="ECO:0000256" key="2">
    <source>
        <dbReference type="ARBA" id="ARBA00022679"/>
    </source>
</evidence>
<dbReference type="AlphaFoldDB" id="A0A1W0A8E6"/>
<organism evidence="4 5">
    <name type="scientific">Thraustotheca clavata</name>
    <dbReference type="NCBI Taxonomy" id="74557"/>
    <lineage>
        <taxon>Eukaryota</taxon>
        <taxon>Sar</taxon>
        <taxon>Stramenopiles</taxon>
        <taxon>Oomycota</taxon>
        <taxon>Saprolegniomycetes</taxon>
        <taxon>Saprolegniales</taxon>
        <taxon>Achlyaceae</taxon>
        <taxon>Thraustotheca</taxon>
    </lineage>
</organism>
<evidence type="ECO:0000313" key="4">
    <source>
        <dbReference type="EMBL" id="OQS06441.1"/>
    </source>
</evidence>
<dbReference type="SUPFAM" id="SSF52540">
    <property type="entry name" value="P-loop containing nucleoside triphosphate hydrolases"/>
    <property type="match status" value="1"/>
</dbReference>
<accession>A0A1W0A8E6</accession>
<dbReference type="OrthoDB" id="205623at2759"/>
<feature type="domain" description="Sulfotransferase" evidence="3">
    <location>
        <begin position="47"/>
        <end position="281"/>
    </location>
</feature>
<dbReference type="EMBL" id="JNBS01000343">
    <property type="protein sequence ID" value="OQS06441.1"/>
    <property type="molecule type" value="Genomic_DNA"/>
</dbReference>
<dbReference type="STRING" id="74557.A0A1W0A8E6"/>
<sequence length="317" mass="37060">MTDEERVNDLLKSLLYGPPQYFQGVNVGPFFSEEGYKAFYELDFCADDIIAITYAKCGTTYIQKLLHLLTNLDDNGNEIPSINSNGQIYPEWLHSELGHVPFTHVTIDQVLYQPCPRVFSTHMNPSLLPPGIKQNGKVVYMLRNPKDAYVSWHFMLSRLLRQKINWVPNENYQGTLLSYFPGPKNTMMYGDYFSFLVEMEKFAHDHLTGRYIVLYYEEFLDDFDTQLTKLADFLDIKLSHKKRAAISHKTSFNTMRDKAAGRQKILYRKGTSGDWKNYVDEVDESGPTPTPEQWSRFDEELDKLKNYEFARPLYKWM</sequence>
<dbReference type="InterPro" id="IPR027417">
    <property type="entry name" value="P-loop_NTPase"/>
</dbReference>
<dbReference type="Proteomes" id="UP000243217">
    <property type="component" value="Unassembled WGS sequence"/>
</dbReference>
<dbReference type="GO" id="GO:0008146">
    <property type="term" value="F:sulfotransferase activity"/>
    <property type="evidence" value="ECO:0007669"/>
    <property type="project" value="InterPro"/>
</dbReference>
<keyword evidence="2" id="KW-0808">Transferase</keyword>
<dbReference type="InterPro" id="IPR000863">
    <property type="entry name" value="Sulfotransferase_dom"/>
</dbReference>
<evidence type="ECO:0000313" key="5">
    <source>
        <dbReference type="Proteomes" id="UP000243217"/>
    </source>
</evidence>
<comment type="similarity">
    <text evidence="1">Belongs to the sulfotransferase 1 family.</text>
</comment>
<dbReference type="Pfam" id="PF00685">
    <property type="entry name" value="Sulfotransfer_1"/>
    <property type="match status" value="1"/>
</dbReference>
<name>A0A1W0A8E6_9STRA</name>
<comment type="caution">
    <text evidence="4">The sequence shown here is derived from an EMBL/GenBank/DDBJ whole genome shotgun (WGS) entry which is preliminary data.</text>
</comment>
<gene>
    <name evidence="4" type="ORF">THRCLA_20375</name>
</gene>